<keyword evidence="3" id="KW-0805">Transcription regulation</keyword>
<dbReference type="InterPro" id="IPR002078">
    <property type="entry name" value="Sigma_54_int"/>
</dbReference>
<dbReference type="Pfam" id="PF00158">
    <property type="entry name" value="Sigma54_activat"/>
    <property type="match status" value="1"/>
</dbReference>
<dbReference type="AlphaFoldDB" id="A0A445MXD7"/>
<keyword evidence="5" id="KW-0010">Activator</keyword>
<evidence type="ECO:0000256" key="2">
    <source>
        <dbReference type="ARBA" id="ARBA00022840"/>
    </source>
</evidence>
<dbReference type="InterPro" id="IPR003593">
    <property type="entry name" value="AAA+_ATPase"/>
</dbReference>
<dbReference type="InterPro" id="IPR058031">
    <property type="entry name" value="AAA_lid_NorR"/>
</dbReference>
<dbReference type="Gene3D" id="1.10.10.60">
    <property type="entry name" value="Homeodomain-like"/>
    <property type="match status" value="1"/>
</dbReference>
<dbReference type="PROSITE" id="PS50045">
    <property type="entry name" value="SIGMA54_INTERACT_4"/>
    <property type="match status" value="1"/>
</dbReference>
<sequence length="550" mass="62119">MRIDENEFFRQATLLILGSLDINKALKRCHHYLNKFMPVYSIHFSIVEPDFSAIQLISHSVLNEDIVPRAKFFLSEEAKGQYKNESAQLKTVFIINDPKMHPVALNSLDLLGKRDLSFMVMHLEIEGKRITELVLQAEGKNRYNKSHARLLSLLNQPFAIAISNNLRHREVLKLKDMQADQITYLHHELLRSSGDEIIGIEGGLKTVMEKVSQVAPLNTPVLLTGETGVGKEVVANAIHYSSKRSSGPFIKINCGAIPENLIDSELFGHEKGAFTGAFSKKRGLFELANQGTIFLDEIGELPLPAQTRFLRVLQNHEIKRVGGIVDIPVNIRIIVATNRNLEEMVISEKFRRDLFFRLNVFPIEIPPLRERREDISALIYHFLARKSKEMKVQNIPSVSSKAIEILKSYHWPGNVRELENMVERALIRHVGCHGSGALILPDLRFSGSFEIGETANQQLPVTCDNIKYRSHLFKENPCLPDHGHRIKTLDEALYEHIQSALNFAKGKITGPGGAADILAVNPNTLRGKMDKLGIPYKRKKSNGDQYQPEI</sequence>
<proteinExistence type="predicted"/>
<organism evidence="8">
    <name type="scientific">uncultured Desulfobacterium sp</name>
    <dbReference type="NCBI Taxonomy" id="201089"/>
    <lineage>
        <taxon>Bacteria</taxon>
        <taxon>Pseudomonadati</taxon>
        <taxon>Thermodesulfobacteriota</taxon>
        <taxon>Desulfobacteria</taxon>
        <taxon>Desulfobacterales</taxon>
        <taxon>Desulfobacteriaceae</taxon>
        <taxon>Desulfobacterium</taxon>
        <taxon>environmental samples</taxon>
    </lineage>
</organism>
<dbReference type="SUPFAM" id="SSF52540">
    <property type="entry name" value="P-loop containing nucleoside triphosphate hydrolases"/>
    <property type="match status" value="1"/>
</dbReference>
<dbReference type="SUPFAM" id="SSF55781">
    <property type="entry name" value="GAF domain-like"/>
    <property type="match status" value="1"/>
</dbReference>
<evidence type="ECO:0000256" key="6">
    <source>
        <dbReference type="ARBA" id="ARBA00023163"/>
    </source>
</evidence>
<protein>
    <recommendedName>
        <fullName evidence="7">Sigma-54 factor interaction domain-containing protein</fullName>
    </recommendedName>
</protein>
<dbReference type="GO" id="GO:0006355">
    <property type="term" value="P:regulation of DNA-templated transcription"/>
    <property type="evidence" value="ECO:0007669"/>
    <property type="project" value="InterPro"/>
</dbReference>
<dbReference type="EMBL" id="OJIN01000120">
    <property type="protein sequence ID" value="SPD74147.1"/>
    <property type="molecule type" value="Genomic_DNA"/>
</dbReference>
<evidence type="ECO:0000256" key="1">
    <source>
        <dbReference type="ARBA" id="ARBA00022741"/>
    </source>
</evidence>
<dbReference type="InterPro" id="IPR025662">
    <property type="entry name" value="Sigma_54_int_dom_ATP-bd_1"/>
</dbReference>
<dbReference type="InterPro" id="IPR029016">
    <property type="entry name" value="GAF-like_dom_sf"/>
</dbReference>
<reference evidence="8" key="1">
    <citation type="submission" date="2018-01" db="EMBL/GenBank/DDBJ databases">
        <authorList>
            <person name="Regsiter A."/>
            <person name="William W."/>
        </authorList>
    </citation>
    <scope>NUCLEOTIDE SEQUENCE</scope>
    <source>
        <strain evidence="8">TRIP AH-1</strain>
    </source>
</reference>
<dbReference type="Gene3D" id="1.10.8.60">
    <property type="match status" value="1"/>
</dbReference>
<dbReference type="Gene3D" id="3.30.450.40">
    <property type="match status" value="1"/>
</dbReference>
<evidence type="ECO:0000256" key="5">
    <source>
        <dbReference type="ARBA" id="ARBA00023159"/>
    </source>
</evidence>
<dbReference type="InterPro" id="IPR027417">
    <property type="entry name" value="P-loop_NTPase"/>
</dbReference>
<dbReference type="PANTHER" id="PTHR32071:SF117">
    <property type="entry name" value="PTS-DEPENDENT DIHYDROXYACETONE KINASE OPERON REGULATORY PROTEIN-RELATED"/>
    <property type="match status" value="1"/>
</dbReference>
<keyword evidence="6" id="KW-0804">Transcription</keyword>
<dbReference type="FunFam" id="3.40.50.300:FF:000006">
    <property type="entry name" value="DNA-binding transcriptional regulator NtrC"/>
    <property type="match status" value="1"/>
</dbReference>
<evidence type="ECO:0000256" key="4">
    <source>
        <dbReference type="ARBA" id="ARBA00023125"/>
    </source>
</evidence>
<dbReference type="PROSITE" id="PS00675">
    <property type="entry name" value="SIGMA54_INTERACT_1"/>
    <property type="match status" value="1"/>
</dbReference>
<evidence type="ECO:0000259" key="7">
    <source>
        <dbReference type="PROSITE" id="PS50045"/>
    </source>
</evidence>
<dbReference type="GO" id="GO:0003677">
    <property type="term" value="F:DNA binding"/>
    <property type="evidence" value="ECO:0007669"/>
    <property type="project" value="UniProtKB-KW"/>
</dbReference>
<dbReference type="SMART" id="SM00382">
    <property type="entry name" value="AAA"/>
    <property type="match status" value="1"/>
</dbReference>
<keyword evidence="2" id="KW-0067">ATP-binding</keyword>
<feature type="domain" description="Sigma-54 factor interaction" evidence="7">
    <location>
        <begin position="197"/>
        <end position="427"/>
    </location>
</feature>
<dbReference type="Gene3D" id="3.40.50.300">
    <property type="entry name" value="P-loop containing nucleotide triphosphate hydrolases"/>
    <property type="match status" value="1"/>
</dbReference>
<dbReference type="InterPro" id="IPR025944">
    <property type="entry name" value="Sigma_54_int_dom_CS"/>
</dbReference>
<dbReference type="CDD" id="cd00009">
    <property type="entry name" value="AAA"/>
    <property type="match status" value="1"/>
</dbReference>
<dbReference type="PROSITE" id="PS00688">
    <property type="entry name" value="SIGMA54_INTERACT_3"/>
    <property type="match status" value="1"/>
</dbReference>
<gene>
    <name evidence="8" type="ORF">PITCH_A2060002</name>
</gene>
<keyword evidence="1" id="KW-0547">Nucleotide-binding</keyword>
<dbReference type="PANTHER" id="PTHR32071">
    <property type="entry name" value="TRANSCRIPTIONAL REGULATORY PROTEIN"/>
    <property type="match status" value="1"/>
</dbReference>
<accession>A0A445MXD7</accession>
<dbReference type="GO" id="GO:0005524">
    <property type="term" value="F:ATP binding"/>
    <property type="evidence" value="ECO:0007669"/>
    <property type="project" value="UniProtKB-KW"/>
</dbReference>
<evidence type="ECO:0000313" key="8">
    <source>
        <dbReference type="EMBL" id="SPD74147.1"/>
    </source>
</evidence>
<evidence type="ECO:0000256" key="3">
    <source>
        <dbReference type="ARBA" id="ARBA00023015"/>
    </source>
</evidence>
<dbReference type="Pfam" id="PF25601">
    <property type="entry name" value="AAA_lid_14"/>
    <property type="match status" value="1"/>
</dbReference>
<name>A0A445MXD7_9BACT</name>
<keyword evidence="4" id="KW-0238">DNA-binding</keyword>